<comment type="similarity">
    <text evidence="2">Belongs to the peptidase M1 family.</text>
</comment>
<dbReference type="InterPro" id="IPR042097">
    <property type="entry name" value="Aminopeptidase_N-like_N_sf"/>
</dbReference>
<reference evidence="13 14" key="1">
    <citation type="submission" date="2023-08" db="EMBL/GenBank/DDBJ databases">
        <title>A Necator americanus chromosomal reference genome.</title>
        <authorList>
            <person name="Ilik V."/>
            <person name="Petrzelkova K.J."/>
            <person name="Pardy F."/>
            <person name="Fuh T."/>
            <person name="Niatou-Singa F.S."/>
            <person name="Gouil Q."/>
            <person name="Baker L."/>
            <person name="Ritchie M.E."/>
            <person name="Jex A.R."/>
            <person name="Gazzola D."/>
            <person name="Li H."/>
            <person name="Toshio Fujiwara R."/>
            <person name="Zhan B."/>
            <person name="Aroian R.V."/>
            <person name="Pafco B."/>
            <person name="Schwarz E.M."/>
        </authorList>
    </citation>
    <scope>NUCLEOTIDE SEQUENCE [LARGE SCALE GENOMIC DNA]</scope>
    <source>
        <strain evidence="13 14">Aroian</strain>
        <tissue evidence="13">Whole animal</tissue>
    </source>
</reference>
<accession>A0ABR1E7Y6</accession>
<dbReference type="Gene3D" id="2.60.40.1730">
    <property type="entry name" value="tricorn interacting facor f3 domain"/>
    <property type="match status" value="1"/>
</dbReference>
<evidence type="ECO:0000259" key="10">
    <source>
        <dbReference type="Pfam" id="PF01433"/>
    </source>
</evidence>
<dbReference type="InterPro" id="IPR034016">
    <property type="entry name" value="M1_APN-typ"/>
</dbReference>
<keyword evidence="3" id="KW-0645">Protease</keyword>
<dbReference type="InterPro" id="IPR014782">
    <property type="entry name" value="Peptidase_M1_dom"/>
</dbReference>
<name>A0ABR1E7Y6_NECAM</name>
<keyword evidence="14" id="KW-1185">Reference proteome</keyword>
<evidence type="ECO:0000259" key="12">
    <source>
        <dbReference type="Pfam" id="PF17900"/>
    </source>
</evidence>
<dbReference type="Gene3D" id="1.10.390.10">
    <property type="entry name" value="Neutral Protease Domain 2"/>
    <property type="match status" value="1"/>
</dbReference>
<evidence type="ECO:0000256" key="6">
    <source>
        <dbReference type="ARBA" id="ARBA00022833"/>
    </source>
</evidence>
<dbReference type="Pfam" id="PF11838">
    <property type="entry name" value="ERAP1_C"/>
    <property type="match status" value="1"/>
</dbReference>
<dbReference type="Proteomes" id="UP001303046">
    <property type="component" value="Unassembled WGS sequence"/>
</dbReference>
<dbReference type="InterPro" id="IPR024571">
    <property type="entry name" value="ERAP1-like_C_dom"/>
</dbReference>
<evidence type="ECO:0000256" key="8">
    <source>
        <dbReference type="SAM" id="MobiDB-lite"/>
    </source>
</evidence>
<dbReference type="InterPro" id="IPR001930">
    <property type="entry name" value="Peptidase_M1"/>
</dbReference>
<evidence type="ECO:0008006" key="15">
    <source>
        <dbReference type="Google" id="ProtNLM"/>
    </source>
</evidence>
<feature type="compositionally biased region" description="Low complexity" evidence="8">
    <location>
        <begin position="1"/>
        <end position="14"/>
    </location>
</feature>
<feature type="domain" description="ERAP1-like C-terminal" evidence="11">
    <location>
        <begin position="633"/>
        <end position="968"/>
    </location>
</feature>
<dbReference type="Gene3D" id="2.60.40.1910">
    <property type="match status" value="1"/>
</dbReference>
<dbReference type="PANTHER" id="PTHR11533:SF301">
    <property type="entry name" value="AMINOPEPTIDASE"/>
    <property type="match status" value="1"/>
</dbReference>
<keyword evidence="6" id="KW-0862">Zinc</keyword>
<feature type="domain" description="Peptidase M1 membrane alanine aminopeptidase" evidence="10">
    <location>
        <begin position="331"/>
        <end position="533"/>
    </location>
</feature>
<evidence type="ECO:0000256" key="3">
    <source>
        <dbReference type="ARBA" id="ARBA00022670"/>
    </source>
</evidence>
<dbReference type="Gene3D" id="1.25.50.20">
    <property type="match status" value="1"/>
</dbReference>
<dbReference type="PRINTS" id="PR00756">
    <property type="entry name" value="ALADIPTASE"/>
</dbReference>
<dbReference type="SUPFAM" id="SSF63737">
    <property type="entry name" value="Leukotriene A4 hydrolase N-terminal domain"/>
    <property type="match status" value="1"/>
</dbReference>
<sequence length="1013" mass="116814">MGSSSKSINEESLSQPREKDREEKQQKKSGLLCTPTLMLITAIAIIAILILFCISTYLITRAQFKHLLSEAKNHTQRENSQKPTFVTMKDLRLPRNLKPVSYDLVIKVYLPFYVDFPASKNLTTDGEVVIDIVVLKPTSEIILNMKEIRIFPEKCEAHSNGARIPITKTKFAGNLEKVAFVLAETLYVNQNVKLKVFFSGIVNNGLLGLYQTIFNDSQGKLKIAAATQFESANARRMVPCFDEPEYKATWNVTIIHPKGTTALSNGIEISETTEPDGNWKVSTFQQTPVMSSYLLAIFVSEFDFDESHTRRSVRFRVWSPPSTKKERKFGLKAAIIYMETFEKYFGIEDVVMKQDLVAVPDFSAGAMENWGLITFRPHLVLLSSLPSSRTYHIGSVIAHELAHQWFGNLVTMKWWNNLWLKEGFANYFEKLELNENRDMRISKVELLDSFEFSMEVDSLAASRPLSSIIDIPTEITELYDGISYDRGGCIISMIHEIVGMENFRKALSHYLKKFSFKNTCVNDLWQAFDDVVEGVKGPDGQKLNMVDFGSRWSKQMGFPLVTVKHLNSTTLKIIQERYMKVPHAVGLEKYRSSNLGYKWDVPLWYQWDDRQVHYTWLKRDEPLYIHRRNGAPIVINVEKRGYFIQNYDAFGWEKIAKQLIKDHKIYDSYTRYTIINDAFAAALIDRVDYQTVFSLLIYLPKEQSNLVIYGAKAAFETIQNLFDTEEGRNLARNFAINIMTNSYMRLYSEYISGEALAPGNEGTATNIVLRHGKYENIFWDSKKSLELRLATSLIESYCDVAPNNCSSTFRSLFEKEVLNRCPEGEKASQCVRISKYFRECTYCQGVKQLGSAAVKKLRALYKYESDEEERSYLEKGLLCSQRIEELKAMLRNAIESTEGSQIQHVPRVFQHVASNPLSSEFLTYFFINNWETIFKRLQKHDMQLQKVISACLSKIHSNAEITLVKHFREITPFLQRLNIINVRIEEAEHRIMWLKKHSQKLTEFFKSKVKSVI</sequence>
<evidence type="ECO:0000256" key="9">
    <source>
        <dbReference type="SAM" id="Phobius"/>
    </source>
</evidence>
<evidence type="ECO:0000259" key="11">
    <source>
        <dbReference type="Pfam" id="PF11838"/>
    </source>
</evidence>
<organism evidence="13 14">
    <name type="scientific">Necator americanus</name>
    <name type="common">Human hookworm</name>
    <dbReference type="NCBI Taxonomy" id="51031"/>
    <lineage>
        <taxon>Eukaryota</taxon>
        <taxon>Metazoa</taxon>
        <taxon>Ecdysozoa</taxon>
        <taxon>Nematoda</taxon>
        <taxon>Chromadorea</taxon>
        <taxon>Rhabditida</taxon>
        <taxon>Rhabditina</taxon>
        <taxon>Rhabditomorpha</taxon>
        <taxon>Strongyloidea</taxon>
        <taxon>Ancylostomatidae</taxon>
        <taxon>Bunostominae</taxon>
        <taxon>Necator</taxon>
    </lineage>
</organism>
<keyword evidence="9" id="KW-0472">Membrane</keyword>
<proteinExistence type="inferred from homology"/>
<dbReference type="InterPro" id="IPR045357">
    <property type="entry name" value="Aminopeptidase_N-like_N"/>
</dbReference>
<feature type="region of interest" description="Disordered" evidence="8">
    <location>
        <begin position="1"/>
        <end position="27"/>
    </location>
</feature>
<comment type="caution">
    <text evidence="13">The sequence shown here is derived from an EMBL/GenBank/DDBJ whole genome shotgun (WGS) entry which is preliminary data.</text>
</comment>
<dbReference type="CDD" id="cd09601">
    <property type="entry name" value="M1_APN-Q_like"/>
    <property type="match status" value="1"/>
</dbReference>
<dbReference type="InterPro" id="IPR050344">
    <property type="entry name" value="Peptidase_M1_aminopeptidases"/>
</dbReference>
<gene>
    <name evidence="13" type="primary">Necator_chrV.g20976</name>
    <name evidence="13" type="ORF">RB195_016183</name>
</gene>
<evidence type="ECO:0000256" key="4">
    <source>
        <dbReference type="ARBA" id="ARBA00022723"/>
    </source>
</evidence>
<keyword evidence="4" id="KW-0479">Metal-binding</keyword>
<feature type="transmembrane region" description="Helical" evidence="9">
    <location>
        <begin position="31"/>
        <end position="59"/>
    </location>
</feature>
<protein>
    <recommendedName>
        <fullName evidence="15">Aminopeptidase</fullName>
    </recommendedName>
</protein>
<keyword evidence="9" id="KW-1133">Transmembrane helix</keyword>
<feature type="compositionally biased region" description="Basic and acidic residues" evidence="8">
    <location>
        <begin position="16"/>
        <end position="26"/>
    </location>
</feature>
<keyword evidence="9" id="KW-0812">Transmembrane</keyword>
<dbReference type="SUPFAM" id="SSF55486">
    <property type="entry name" value="Metalloproteases ('zincins'), catalytic domain"/>
    <property type="match status" value="1"/>
</dbReference>
<evidence type="ECO:0000256" key="2">
    <source>
        <dbReference type="ARBA" id="ARBA00010136"/>
    </source>
</evidence>
<comment type="cofactor">
    <cofactor evidence="1">
        <name>Zn(2+)</name>
        <dbReference type="ChEBI" id="CHEBI:29105"/>
    </cofactor>
</comment>
<evidence type="ECO:0000256" key="7">
    <source>
        <dbReference type="ARBA" id="ARBA00023049"/>
    </source>
</evidence>
<keyword evidence="5" id="KW-0378">Hydrolase</keyword>
<dbReference type="Pfam" id="PF17900">
    <property type="entry name" value="Peptidase_M1_N"/>
    <property type="match status" value="1"/>
</dbReference>
<evidence type="ECO:0000313" key="14">
    <source>
        <dbReference type="Proteomes" id="UP001303046"/>
    </source>
</evidence>
<dbReference type="EMBL" id="JAVFWL010000005">
    <property type="protein sequence ID" value="KAK6758797.1"/>
    <property type="molecule type" value="Genomic_DNA"/>
</dbReference>
<keyword evidence="7" id="KW-0482">Metalloprotease</keyword>
<dbReference type="PANTHER" id="PTHR11533">
    <property type="entry name" value="PROTEASE M1 ZINC METALLOPROTEASE"/>
    <property type="match status" value="1"/>
</dbReference>
<dbReference type="Pfam" id="PF01433">
    <property type="entry name" value="Peptidase_M1"/>
    <property type="match status" value="1"/>
</dbReference>
<evidence type="ECO:0000256" key="1">
    <source>
        <dbReference type="ARBA" id="ARBA00001947"/>
    </source>
</evidence>
<evidence type="ECO:0000313" key="13">
    <source>
        <dbReference type="EMBL" id="KAK6758797.1"/>
    </source>
</evidence>
<evidence type="ECO:0000256" key="5">
    <source>
        <dbReference type="ARBA" id="ARBA00022801"/>
    </source>
</evidence>
<feature type="domain" description="Aminopeptidase N-like N-terminal" evidence="12">
    <location>
        <begin position="98"/>
        <end position="294"/>
    </location>
</feature>
<dbReference type="InterPro" id="IPR027268">
    <property type="entry name" value="Peptidase_M4/M1_CTD_sf"/>
</dbReference>